<dbReference type="STRING" id="2017.SAMN05444320_109256"/>
<gene>
    <name evidence="6" type="primary">purN</name>
    <name evidence="9" type="ORF">SAMN05444320_109256</name>
</gene>
<dbReference type="EC" id="2.1.2.2" evidence="6"/>
<sequence length="290" mass="30403">MPSGEVGPLRQDRQRTAYADADTRATQQPRQETELSPSSVDAGPASEHTARPARPVPTTGSVASGEPGQSGGAVPSEAERQSGTCLRLPHPARVVALVSGSGTLLQALLDAAADPDYPARVVAVVADRAGIEGLARAERLGLPTHAVRLADHADRDAWDAALTGTVADHEPDLVVSAGFMKILGHRFLGRFGGRVVNTHPALLPAFPGAHAVRDAIAYGVKVTGCTVHLVDAGVDTGPIVAQEPVEVRQGETEAALHERIKTVERRMLVDVVARLAREGCTVTGREVRIP</sequence>
<dbReference type="InterPro" id="IPR036477">
    <property type="entry name" value="Formyl_transf_N_sf"/>
</dbReference>
<reference evidence="9 10" key="1">
    <citation type="submission" date="2016-11" db="EMBL/GenBank/DDBJ databases">
        <authorList>
            <person name="Jaros S."/>
            <person name="Januszkiewicz K."/>
            <person name="Wedrychowicz H."/>
        </authorList>
    </citation>
    <scope>NUCLEOTIDE SEQUENCE [LARGE SCALE GENOMIC DNA]</scope>
    <source>
        <strain evidence="9 10">DSM 44523</strain>
    </source>
</reference>
<proteinExistence type="inferred from homology"/>
<keyword evidence="2 6" id="KW-0808">Transferase</keyword>
<dbReference type="HAMAP" id="MF_01930">
    <property type="entry name" value="PurN"/>
    <property type="match status" value="1"/>
</dbReference>
<keyword evidence="3 6" id="KW-0658">Purine biosynthesis</keyword>
<organism evidence="9 10">
    <name type="scientific">Streptoalloteichus hindustanus</name>
    <dbReference type="NCBI Taxonomy" id="2017"/>
    <lineage>
        <taxon>Bacteria</taxon>
        <taxon>Bacillati</taxon>
        <taxon>Actinomycetota</taxon>
        <taxon>Actinomycetes</taxon>
        <taxon>Pseudonocardiales</taxon>
        <taxon>Pseudonocardiaceae</taxon>
        <taxon>Streptoalloteichus</taxon>
    </lineage>
</organism>
<feature type="region of interest" description="Disordered" evidence="7">
    <location>
        <begin position="1"/>
        <end position="83"/>
    </location>
</feature>
<dbReference type="NCBIfam" id="TIGR00639">
    <property type="entry name" value="PurN"/>
    <property type="match status" value="1"/>
</dbReference>
<comment type="catalytic activity">
    <reaction evidence="5 6">
        <text>N(1)-(5-phospho-beta-D-ribosyl)glycinamide + (6R)-10-formyltetrahydrofolate = N(2)-formyl-N(1)-(5-phospho-beta-D-ribosyl)glycinamide + (6S)-5,6,7,8-tetrahydrofolate + H(+)</text>
        <dbReference type="Rhea" id="RHEA:15053"/>
        <dbReference type="ChEBI" id="CHEBI:15378"/>
        <dbReference type="ChEBI" id="CHEBI:57453"/>
        <dbReference type="ChEBI" id="CHEBI:143788"/>
        <dbReference type="ChEBI" id="CHEBI:147286"/>
        <dbReference type="ChEBI" id="CHEBI:195366"/>
        <dbReference type="EC" id="2.1.2.2"/>
    </reaction>
</comment>
<dbReference type="CDD" id="cd08645">
    <property type="entry name" value="FMT_core_GART"/>
    <property type="match status" value="1"/>
</dbReference>
<evidence type="ECO:0000256" key="4">
    <source>
        <dbReference type="ARBA" id="ARBA00038440"/>
    </source>
</evidence>
<comment type="function">
    <text evidence="6">Catalyzes the transfer of a formyl group from 10-formyltetrahydrofolate to 5-phospho-ribosyl-glycinamide (GAR), producing 5-phospho-ribosyl-N-formylglycinamide (FGAR) and tetrahydrofolate.</text>
</comment>
<dbReference type="Gene3D" id="3.40.50.170">
    <property type="entry name" value="Formyl transferase, N-terminal domain"/>
    <property type="match status" value="1"/>
</dbReference>
<feature type="site" description="Raises pKa of active site His" evidence="6">
    <location>
        <position position="235"/>
    </location>
</feature>
<name>A0A1M5KH72_STRHI</name>
<comment type="similarity">
    <text evidence="4 6">Belongs to the GART family.</text>
</comment>
<dbReference type="AlphaFoldDB" id="A0A1M5KH72"/>
<dbReference type="PANTHER" id="PTHR43369:SF2">
    <property type="entry name" value="PHOSPHORIBOSYLGLYCINAMIDE FORMYLTRANSFERASE"/>
    <property type="match status" value="1"/>
</dbReference>
<evidence type="ECO:0000256" key="7">
    <source>
        <dbReference type="SAM" id="MobiDB-lite"/>
    </source>
</evidence>
<dbReference type="InterPro" id="IPR004607">
    <property type="entry name" value="GART"/>
</dbReference>
<evidence type="ECO:0000256" key="1">
    <source>
        <dbReference type="ARBA" id="ARBA00005054"/>
    </source>
</evidence>
<comment type="caution">
    <text evidence="6">Lacks conserved residue(s) required for the propagation of feature annotation.</text>
</comment>
<feature type="binding site" evidence="6">
    <location>
        <begin position="180"/>
        <end position="183"/>
    </location>
    <ligand>
        <name>(6R)-10-formyltetrahydrofolate</name>
        <dbReference type="ChEBI" id="CHEBI:195366"/>
    </ligand>
</feature>
<dbReference type="FunFam" id="3.40.50.170:FF:000008">
    <property type="entry name" value="Phosphoribosylglycinamide formyltransferase"/>
    <property type="match status" value="1"/>
</dbReference>
<dbReference type="SUPFAM" id="SSF53328">
    <property type="entry name" value="Formyltransferase"/>
    <property type="match status" value="1"/>
</dbReference>
<evidence type="ECO:0000256" key="5">
    <source>
        <dbReference type="ARBA" id="ARBA00047664"/>
    </source>
</evidence>
<evidence type="ECO:0000256" key="6">
    <source>
        <dbReference type="HAMAP-Rule" id="MF_01930"/>
    </source>
</evidence>
<dbReference type="EMBL" id="FQVN01000009">
    <property type="protein sequence ID" value="SHG51523.1"/>
    <property type="molecule type" value="Genomic_DNA"/>
</dbReference>
<evidence type="ECO:0000256" key="2">
    <source>
        <dbReference type="ARBA" id="ARBA00022679"/>
    </source>
</evidence>
<accession>A0A1M5KH72</accession>
<dbReference type="InterPro" id="IPR001555">
    <property type="entry name" value="GART_AS"/>
</dbReference>
<feature type="active site" description="Proton donor" evidence="6">
    <location>
        <position position="199"/>
    </location>
</feature>
<dbReference type="Proteomes" id="UP000184501">
    <property type="component" value="Unassembled WGS sequence"/>
</dbReference>
<dbReference type="GO" id="GO:0004644">
    <property type="term" value="F:phosphoribosylglycinamide formyltransferase activity"/>
    <property type="evidence" value="ECO:0007669"/>
    <property type="project" value="UniProtKB-UniRule"/>
</dbReference>
<feature type="binding site" evidence="6">
    <location>
        <position position="155"/>
    </location>
    <ligand>
        <name>(6R)-10-formyltetrahydrofolate</name>
        <dbReference type="ChEBI" id="CHEBI:195366"/>
    </ligand>
</feature>
<protein>
    <recommendedName>
        <fullName evidence="6">Phosphoribosylglycinamide formyltransferase</fullName>
        <ecNumber evidence="6">2.1.2.2</ecNumber>
    </recommendedName>
    <alternativeName>
        <fullName evidence="6">5'-phosphoribosylglycinamide transformylase</fullName>
    </alternativeName>
    <alternativeName>
        <fullName evidence="6">GAR transformylase</fullName>
        <shortName evidence="6">GART</shortName>
    </alternativeName>
</protein>
<evidence type="ECO:0000259" key="8">
    <source>
        <dbReference type="Pfam" id="PF00551"/>
    </source>
</evidence>
<evidence type="ECO:0000256" key="3">
    <source>
        <dbReference type="ARBA" id="ARBA00022755"/>
    </source>
</evidence>
<feature type="domain" description="Formyl transferase N-terminal" evidence="8">
    <location>
        <begin position="93"/>
        <end position="272"/>
    </location>
</feature>
<evidence type="ECO:0000313" key="9">
    <source>
        <dbReference type="EMBL" id="SHG51523.1"/>
    </source>
</evidence>
<keyword evidence="10" id="KW-1185">Reference proteome</keyword>
<dbReference type="PANTHER" id="PTHR43369">
    <property type="entry name" value="PHOSPHORIBOSYLGLYCINAMIDE FORMYLTRANSFERASE"/>
    <property type="match status" value="1"/>
</dbReference>
<dbReference type="PROSITE" id="PS00373">
    <property type="entry name" value="GART"/>
    <property type="match status" value="1"/>
</dbReference>
<dbReference type="Pfam" id="PF00551">
    <property type="entry name" value="Formyl_trans_N"/>
    <property type="match status" value="1"/>
</dbReference>
<dbReference type="InterPro" id="IPR002376">
    <property type="entry name" value="Formyl_transf_N"/>
</dbReference>
<evidence type="ECO:0000313" key="10">
    <source>
        <dbReference type="Proteomes" id="UP000184501"/>
    </source>
</evidence>
<comment type="pathway">
    <text evidence="1 6">Purine metabolism; IMP biosynthesis via de novo pathway; N(2)-formyl-N(1)-(5-phospho-D-ribosyl)glycinamide from N(1)-(5-phospho-D-ribosyl)glycinamide (10-formyl THF route): step 1/1.</text>
</comment>
<dbReference type="GO" id="GO:0005829">
    <property type="term" value="C:cytosol"/>
    <property type="evidence" value="ECO:0007669"/>
    <property type="project" value="TreeGrafter"/>
</dbReference>
<feature type="binding site" evidence="6">
    <location>
        <position position="197"/>
    </location>
    <ligand>
        <name>(6R)-10-formyltetrahydrofolate</name>
        <dbReference type="ChEBI" id="CHEBI:195366"/>
    </ligand>
</feature>
<feature type="compositionally biased region" description="Low complexity" evidence="7">
    <location>
        <begin position="16"/>
        <end position="28"/>
    </location>
</feature>
<dbReference type="UniPathway" id="UPA00074">
    <property type="reaction ID" value="UER00126"/>
</dbReference>
<dbReference type="GO" id="GO:0006189">
    <property type="term" value="P:'de novo' IMP biosynthetic process"/>
    <property type="evidence" value="ECO:0007669"/>
    <property type="project" value="UniProtKB-UniRule"/>
</dbReference>